<feature type="domain" description="Polysaccharide export protein N-terminal" evidence="16">
    <location>
        <begin position="98"/>
        <end position="178"/>
    </location>
</feature>
<evidence type="ECO:0000256" key="13">
    <source>
        <dbReference type="ARBA" id="ARBA00023237"/>
    </source>
</evidence>
<evidence type="ECO:0000256" key="11">
    <source>
        <dbReference type="ARBA" id="ARBA00023136"/>
    </source>
</evidence>
<comment type="similarity">
    <text evidence="2">Belongs to the BexD/CtrA/VexA family.</text>
</comment>
<dbReference type="GO" id="GO:0006811">
    <property type="term" value="P:monoatomic ion transport"/>
    <property type="evidence" value="ECO:0007669"/>
    <property type="project" value="UniProtKB-KW"/>
</dbReference>
<evidence type="ECO:0000256" key="9">
    <source>
        <dbReference type="ARBA" id="ARBA00023065"/>
    </source>
</evidence>
<keyword evidence="8" id="KW-0625">Polysaccharide transport</keyword>
<sequence>MSPKSRKILNDNTLLHMCPYLKGSFVYALFNGLVMKFFATALLCLLLFSSCSRPCHHYDIFGADEFVIDSYKIRQGKLAILDMEGVEVGELACDAMDEYQDVIAEDDILNIAVYHPKRRDVMDSIQFINETIGFRVSEGKVDLPDIEPIEVAGLTLEEARQKIQLCYREQIQDIEVFLNYKDRLSRKVELTGAVATPVIAVDGKIRLYEILALAKVPNNANFFKSYVVRDGEQLPIDLYKLMNQGDMTQNIVMYGGDRIFIAAPSDATVMVMGEVGHPRAVNLPYGFMSLREALVSAGGIPFTGNRDCIQVIRGNLQNPKIYVLSWDHIIHLPNDSLLLMPGDTVYVSEKPITQWNRFIDQLLPSCLGAQAAYGTYRMFRD</sequence>
<accession>A0A0U5J8S5</accession>
<keyword evidence="20" id="KW-1185">Reference proteome</keyword>
<evidence type="ECO:0000256" key="4">
    <source>
        <dbReference type="ARBA" id="ARBA00022452"/>
    </source>
</evidence>
<feature type="transmembrane region" description="Helical" evidence="15">
    <location>
        <begin position="25"/>
        <end position="48"/>
    </location>
</feature>
<dbReference type="Proteomes" id="UP000069902">
    <property type="component" value="Chromosome cPNK"/>
</dbReference>
<dbReference type="Pfam" id="PF22461">
    <property type="entry name" value="SLBB_2"/>
    <property type="match status" value="1"/>
</dbReference>
<dbReference type="Gene3D" id="3.30.1950.10">
    <property type="entry name" value="wza like domain"/>
    <property type="match status" value="1"/>
</dbReference>
<evidence type="ECO:0000256" key="1">
    <source>
        <dbReference type="ARBA" id="ARBA00004571"/>
    </source>
</evidence>
<keyword evidence="3" id="KW-0813">Transport</keyword>
<keyword evidence="13" id="KW-0998">Cell outer membrane</keyword>
<dbReference type="InterPro" id="IPR003715">
    <property type="entry name" value="Poly_export_N"/>
</dbReference>
<dbReference type="FunCoup" id="A0A0U5J8S5">
    <property type="interactions" value="53"/>
</dbReference>
<keyword evidence="4" id="KW-1134">Transmembrane beta strand</keyword>
<keyword evidence="12" id="KW-0564">Palmitate</keyword>
<evidence type="ECO:0000256" key="6">
    <source>
        <dbReference type="ARBA" id="ARBA00022692"/>
    </source>
</evidence>
<dbReference type="GO" id="GO:0015159">
    <property type="term" value="F:polysaccharide transmembrane transporter activity"/>
    <property type="evidence" value="ECO:0007669"/>
    <property type="project" value="InterPro"/>
</dbReference>
<gene>
    <name evidence="19" type="primary">wza</name>
    <name evidence="19" type="ORF">PNK_0184</name>
</gene>
<dbReference type="PATRIC" id="fig|389348.3.peg.213"/>
<keyword evidence="11 15" id="KW-0472">Membrane</keyword>
<dbReference type="InParanoid" id="A0A0U5J8S5"/>
<dbReference type="InterPro" id="IPR049712">
    <property type="entry name" value="Poly_export"/>
</dbReference>
<keyword evidence="14" id="KW-0449">Lipoprotein</keyword>
<evidence type="ECO:0000256" key="5">
    <source>
        <dbReference type="ARBA" id="ARBA00022597"/>
    </source>
</evidence>
<evidence type="ECO:0000256" key="3">
    <source>
        <dbReference type="ARBA" id="ARBA00022448"/>
    </source>
</evidence>
<feature type="domain" description="Outer-membrane lipoprotein Wza C-terminal" evidence="17">
    <location>
        <begin position="351"/>
        <end position="366"/>
    </location>
</feature>
<evidence type="ECO:0000256" key="10">
    <source>
        <dbReference type="ARBA" id="ARBA00023114"/>
    </source>
</evidence>
<keyword evidence="15" id="KW-1133">Transmembrane helix</keyword>
<evidence type="ECO:0000256" key="12">
    <source>
        <dbReference type="ARBA" id="ARBA00023139"/>
    </source>
</evidence>
<dbReference type="EMBL" id="LN879502">
    <property type="protein sequence ID" value="CUI15822.1"/>
    <property type="molecule type" value="Genomic_DNA"/>
</dbReference>
<dbReference type="GO" id="GO:0046930">
    <property type="term" value="C:pore complex"/>
    <property type="evidence" value="ECO:0007669"/>
    <property type="project" value="UniProtKB-KW"/>
</dbReference>
<evidence type="ECO:0000256" key="7">
    <source>
        <dbReference type="ARBA" id="ARBA00022729"/>
    </source>
</evidence>
<keyword evidence="5" id="KW-0762">Sugar transport</keyword>
<evidence type="ECO:0000259" key="17">
    <source>
        <dbReference type="Pfam" id="PF18412"/>
    </source>
</evidence>
<reference evidence="20" key="1">
    <citation type="submission" date="2015-09" db="EMBL/GenBank/DDBJ databases">
        <authorList>
            <person name="Bertelli C."/>
        </authorList>
    </citation>
    <scope>NUCLEOTIDE SEQUENCE [LARGE SCALE GENOMIC DNA]</scope>
    <source>
        <strain evidence="20">KNic</strain>
    </source>
</reference>
<dbReference type="PANTHER" id="PTHR33619:SF3">
    <property type="entry name" value="POLYSACCHARIDE EXPORT PROTEIN GFCE-RELATED"/>
    <property type="match status" value="1"/>
</dbReference>
<keyword evidence="10" id="KW-0626">Porin</keyword>
<evidence type="ECO:0000256" key="15">
    <source>
        <dbReference type="SAM" id="Phobius"/>
    </source>
</evidence>
<dbReference type="InterPro" id="IPR040716">
    <property type="entry name" value="Wza_C"/>
</dbReference>
<protein>
    <submittedName>
        <fullName evidence="19">Putative polysaccharide export protein</fullName>
    </submittedName>
</protein>
<dbReference type="InterPro" id="IPR054765">
    <property type="entry name" value="SLBB_dom"/>
</dbReference>
<name>A0A0U5J8S5_9BACT</name>
<dbReference type="AlphaFoldDB" id="A0A0U5J8S5"/>
<dbReference type="Gene3D" id="3.10.560.10">
    <property type="entry name" value="Outer membrane lipoprotein wza domain like"/>
    <property type="match status" value="2"/>
</dbReference>
<evidence type="ECO:0000256" key="8">
    <source>
        <dbReference type="ARBA" id="ARBA00023047"/>
    </source>
</evidence>
<dbReference type="GO" id="GO:0015288">
    <property type="term" value="F:porin activity"/>
    <property type="evidence" value="ECO:0007669"/>
    <property type="project" value="UniProtKB-KW"/>
</dbReference>
<dbReference type="PANTHER" id="PTHR33619">
    <property type="entry name" value="POLYSACCHARIDE EXPORT PROTEIN GFCE-RELATED"/>
    <property type="match status" value="1"/>
</dbReference>
<dbReference type="Pfam" id="PF02563">
    <property type="entry name" value="Poly_export"/>
    <property type="match status" value="1"/>
</dbReference>
<keyword evidence="9" id="KW-0406">Ion transport</keyword>
<dbReference type="STRING" id="389348.PNK_0184"/>
<dbReference type="Pfam" id="PF18412">
    <property type="entry name" value="Wza_C"/>
    <property type="match status" value="1"/>
</dbReference>
<proteinExistence type="inferred from homology"/>
<evidence type="ECO:0000256" key="14">
    <source>
        <dbReference type="ARBA" id="ARBA00023288"/>
    </source>
</evidence>
<evidence type="ECO:0000256" key="2">
    <source>
        <dbReference type="ARBA" id="ARBA00009450"/>
    </source>
</evidence>
<keyword evidence="7" id="KW-0732">Signal</keyword>
<evidence type="ECO:0000259" key="18">
    <source>
        <dbReference type="Pfam" id="PF22461"/>
    </source>
</evidence>
<evidence type="ECO:0000313" key="19">
    <source>
        <dbReference type="EMBL" id="CUI15822.1"/>
    </source>
</evidence>
<dbReference type="GO" id="GO:0009279">
    <property type="term" value="C:cell outer membrane"/>
    <property type="evidence" value="ECO:0007669"/>
    <property type="project" value="UniProtKB-SubCell"/>
</dbReference>
<feature type="domain" description="SLBB" evidence="18">
    <location>
        <begin position="269"/>
        <end position="347"/>
    </location>
</feature>
<keyword evidence="6 15" id="KW-0812">Transmembrane</keyword>
<organism evidence="19 20">
    <name type="scientific">Candidatus Protochlamydia naegleriophila</name>
    <dbReference type="NCBI Taxonomy" id="389348"/>
    <lineage>
        <taxon>Bacteria</taxon>
        <taxon>Pseudomonadati</taxon>
        <taxon>Chlamydiota</taxon>
        <taxon>Chlamydiia</taxon>
        <taxon>Parachlamydiales</taxon>
        <taxon>Parachlamydiaceae</taxon>
        <taxon>Candidatus Protochlamydia</taxon>
    </lineage>
</organism>
<dbReference type="KEGG" id="pnl:PNK_0184"/>
<evidence type="ECO:0000313" key="20">
    <source>
        <dbReference type="Proteomes" id="UP000069902"/>
    </source>
</evidence>
<comment type="subcellular location">
    <subcellularLocation>
        <location evidence="1">Cell outer membrane</location>
        <topology evidence="1">Multi-pass membrane protein</topology>
    </subcellularLocation>
</comment>
<evidence type="ECO:0000259" key="16">
    <source>
        <dbReference type="Pfam" id="PF02563"/>
    </source>
</evidence>